<dbReference type="EMBL" id="JAHESE010000005">
    <property type="protein sequence ID" value="MBT1708104.1"/>
    <property type="molecule type" value="Genomic_DNA"/>
</dbReference>
<organism evidence="3 4">
    <name type="scientific">Dawidia cretensis</name>
    <dbReference type="NCBI Taxonomy" id="2782350"/>
    <lineage>
        <taxon>Bacteria</taxon>
        <taxon>Pseudomonadati</taxon>
        <taxon>Bacteroidota</taxon>
        <taxon>Cytophagia</taxon>
        <taxon>Cytophagales</taxon>
        <taxon>Chryseotaleaceae</taxon>
        <taxon>Dawidia</taxon>
    </lineage>
</organism>
<comment type="caution">
    <text evidence="3">The sequence shown here is derived from an EMBL/GenBank/DDBJ whole genome shotgun (WGS) entry which is preliminary data.</text>
</comment>
<dbReference type="RefSeq" id="WP_254083694.1">
    <property type="nucleotide sequence ID" value="NZ_JAHESE010000005.1"/>
</dbReference>
<name>A0AAP2GPC0_9BACT</name>
<dbReference type="Gene3D" id="1.20.5.320">
    <property type="entry name" value="6-Phosphogluconate Dehydrogenase, domain 3"/>
    <property type="match status" value="1"/>
</dbReference>
<sequence>MKTSLCVMLATVSVLGCLLLSGCSDGQDGDPGPKGPDGINGPDGDSGKDGDGFHESISYGNIVVSFTGKRPNGEEFADTVNFRFAPLGVNGFKFGSFADTNTGDFFIHRFYSSVDPTPDLQDNFVRLELVVIPTDDGNLVLPQQCIISTYMQASDTSLITIQHDFSGILASEDFKDFHYNPATGDLSFRLLFAEHHQQTGVGISGLKVTMIVNVKVFQELRKP</sequence>
<keyword evidence="2" id="KW-0732">Signal</keyword>
<feature type="signal peptide" evidence="2">
    <location>
        <begin position="1"/>
        <end position="26"/>
    </location>
</feature>
<proteinExistence type="predicted"/>
<evidence type="ECO:0008006" key="5">
    <source>
        <dbReference type="Google" id="ProtNLM"/>
    </source>
</evidence>
<keyword evidence="4" id="KW-1185">Reference proteome</keyword>
<dbReference type="Proteomes" id="UP001319080">
    <property type="component" value="Unassembled WGS sequence"/>
</dbReference>
<accession>A0AAP2GPC0</accession>
<protein>
    <recommendedName>
        <fullName evidence="5">Collagen-like protein</fullName>
    </recommendedName>
</protein>
<feature type="region of interest" description="Disordered" evidence="1">
    <location>
        <begin position="28"/>
        <end position="51"/>
    </location>
</feature>
<dbReference type="PROSITE" id="PS51257">
    <property type="entry name" value="PROKAR_LIPOPROTEIN"/>
    <property type="match status" value="1"/>
</dbReference>
<reference evidence="3 4" key="1">
    <citation type="submission" date="2021-05" db="EMBL/GenBank/DDBJ databases">
        <title>A Polyphasic approach of four new species of the genus Ohtaekwangia: Ohtaekwangia histidinii sp. nov., Ohtaekwangia cretensis sp. nov., Ohtaekwangia indiensis sp. nov., Ohtaekwangia reichenbachii sp. nov. from diverse environment.</title>
        <authorList>
            <person name="Octaviana S."/>
        </authorList>
    </citation>
    <scope>NUCLEOTIDE SEQUENCE [LARGE SCALE GENOMIC DNA]</scope>
    <source>
        <strain evidence="3 4">PWU5</strain>
    </source>
</reference>
<dbReference type="AlphaFoldDB" id="A0AAP2GPC0"/>
<feature type="chain" id="PRO_5042925017" description="Collagen-like protein" evidence="2">
    <location>
        <begin position="27"/>
        <end position="223"/>
    </location>
</feature>
<evidence type="ECO:0000256" key="2">
    <source>
        <dbReference type="SAM" id="SignalP"/>
    </source>
</evidence>
<gene>
    <name evidence="3" type="ORF">KK062_07715</name>
</gene>
<evidence type="ECO:0000313" key="4">
    <source>
        <dbReference type="Proteomes" id="UP001319080"/>
    </source>
</evidence>
<evidence type="ECO:0000256" key="1">
    <source>
        <dbReference type="SAM" id="MobiDB-lite"/>
    </source>
</evidence>
<evidence type="ECO:0000313" key="3">
    <source>
        <dbReference type="EMBL" id="MBT1708104.1"/>
    </source>
</evidence>